<accession>A0ABX5Y6H3</accession>
<evidence type="ECO:0008006" key="5">
    <source>
        <dbReference type="Google" id="ProtNLM"/>
    </source>
</evidence>
<keyword evidence="4" id="KW-1185">Reference proteome</keyword>
<evidence type="ECO:0000256" key="2">
    <source>
        <dbReference type="SAM" id="Phobius"/>
    </source>
</evidence>
<gene>
    <name evidence="3" type="ORF">FQA45_04905</name>
</gene>
<evidence type="ECO:0000256" key="1">
    <source>
        <dbReference type="SAM" id="MobiDB-lite"/>
    </source>
</evidence>
<reference evidence="3 4" key="1">
    <citation type="submission" date="2019-07" db="EMBL/GenBank/DDBJ databases">
        <title>Complete Genome Sequence of drought tolerant Plant Growth-Promoting Rhizobacterium Glutamicibacter halophytocola DR408.</title>
        <authorList>
            <person name="Nishu S.D."/>
            <person name="Lee T.K."/>
        </authorList>
    </citation>
    <scope>NUCLEOTIDE SEQUENCE [LARGE SCALE GENOMIC DNA]</scope>
    <source>
        <strain evidence="3 4">DR408</strain>
    </source>
</reference>
<dbReference type="Proteomes" id="UP000320717">
    <property type="component" value="Chromosome"/>
</dbReference>
<feature type="compositionally biased region" description="Polar residues" evidence="1">
    <location>
        <begin position="199"/>
        <end position="208"/>
    </location>
</feature>
<feature type="transmembrane region" description="Helical" evidence="2">
    <location>
        <begin position="60"/>
        <end position="81"/>
    </location>
</feature>
<proteinExistence type="predicted"/>
<organism evidence="3 4">
    <name type="scientific">Glutamicibacter halophytocola</name>
    <dbReference type="NCBI Taxonomy" id="1933880"/>
    <lineage>
        <taxon>Bacteria</taxon>
        <taxon>Bacillati</taxon>
        <taxon>Actinomycetota</taxon>
        <taxon>Actinomycetes</taxon>
        <taxon>Micrococcales</taxon>
        <taxon>Micrococcaceae</taxon>
        <taxon>Glutamicibacter</taxon>
    </lineage>
</organism>
<keyword evidence="2" id="KW-0812">Transmembrane</keyword>
<name>A0ABX5Y6H3_9MICC</name>
<feature type="region of interest" description="Disordered" evidence="1">
    <location>
        <begin position="14"/>
        <end position="34"/>
    </location>
</feature>
<keyword evidence="2" id="KW-1133">Transmembrane helix</keyword>
<feature type="compositionally biased region" description="Polar residues" evidence="1">
    <location>
        <begin position="175"/>
        <end position="185"/>
    </location>
</feature>
<dbReference type="EMBL" id="CP042260">
    <property type="protein sequence ID" value="QDY65702.1"/>
    <property type="molecule type" value="Genomic_DNA"/>
</dbReference>
<evidence type="ECO:0000313" key="3">
    <source>
        <dbReference type="EMBL" id="QDY65702.1"/>
    </source>
</evidence>
<evidence type="ECO:0000313" key="4">
    <source>
        <dbReference type="Proteomes" id="UP000320717"/>
    </source>
</evidence>
<feature type="region of interest" description="Disordered" evidence="1">
    <location>
        <begin position="175"/>
        <end position="208"/>
    </location>
</feature>
<sequence length="208" mass="21646">MPVSMRVLNCADDLSGESKTMNGSHSQHRDEPQDEDLGLDLVSHVASSSRAERKTRPRRWIFAVVGVAVIAVLALVIFSLLNGGTKASKASKADDAISVPVELKSGGQANLSSSKSEDAIGVELTSLPPLEESEQYVAWAIHESGSVSVITTSNGEDASAGYAPADDIIAIHITVESSDTPSAPSEDTEASVDLPLSKDASSQASQGS</sequence>
<keyword evidence="2" id="KW-0472">Membrane</keyword>
<protein>
    <recommendedName>
        <fullName evidence="5">Anti-sigma factor</fullName>
    </recommendedName>
</protein>